<accession>X1UKU2</accession>
<reference evidence="1" key="1">
    <citation type="journal article" date="2014" name="Front. Microbiol.">
        <title>High frequency of phylogenetically diverse reductive dehalogenase-homologous genes in deep subseafloor sedimentary metagenomes.</title>
        <authorList>
            <person name="Kawai M."/>
            <person name="Futagami T."/>
            <person name="Toyoda A."/>
            <person name="Takaki Y."/>
            <person name="Nishi S."/>
            <person name="Hori S."/>
            <person name="Arai W."/>
            <person name="Tsubouchi T."/>
            <person name="Morono Y."/>
            <person name="Uchiyama I."/>
            <person name="Ito T."/>
            <person name="Fujiyama A."/>
            <person name="Inagaki F."/>
            <person name="Takami H."/>
        </authorList>
    </citation>
    <scope>NUCLEOTIDE SEQUENCE</scope>
    <source>
        <strain evidence="1">Expedition CK06-06</strain>
    </source>
</reference>
<evidence type="ECO:0000313" key="1">
    <source>
        <dbReference type="EMBL" id="GAJ04227.1"/>
    </source>
</evidence>
<evidence type="ECO:0008006" key="2">
    <source>
        <dbReference type="Google" id="ProtNLM"/>
    </source>
</evidence>
<sequence>MEDIPDWPGWEAFMEMFDGAKAPPYPEDSEKYATIIFETGCREAEVIKLKPEQFK</sequence>
<organism evidence="1">
    <name type="scientific">marine sediment metagenome</name>
    <dbReference type="NCBI Taxonomy" id="412755"/>
    <lineage>
        <taxon>unclassified sequences</taxon>
        <taxon>metagenomes</taxon>
        <taxon>ecological metagenomes</taxon>
    </lineage>
</organism>
<name>X1UKU2_9ZZZZ</name>
<dbReference type="AlphaFoldDB" id="X1UKU2"/>
<comment type="caution">
    <text evidence="1">The sequence shown here is derived from an EMBL/GenBank/DDBJ whole genome shotgun (WGS) entry which is preliminary data.</text>
</comment>
<feature type="non-terminal residue" evidence="1">
    <location>
        <position position="55"/>
    </location>
</feature>
<gene>
    <name evidence="1" type="ORF">S12H4_46620</name>
</gene>
<protein>
    <recommendedName>
        <fullName evidence="2">Tyr recombinase domain-containing protein</fullName>
    </recommendedName>
</protein>
<dbReference type="EMBL" id="BARW01028947">
    <property type="protein sequence ID" value="GAJ04227.1"/>
    <property type="molecule type" value="Genomic_DNA"/>
</dbReference>
<proteinExistence type="predicted"/>